<dbReference type="Proteomes" id="UP001558613">
    <property type="component" value="Unassembled WGS sequence"/>
</dbReference>
<proteinExistence type="predicted"/>
<keyword evidence="2" id="KW-1185">Reference proteome</keyword>
<name>A0ABR3LVD8_9TELE</name>
<organism evidence="1 2">
    <name type="scientific">Cirrhinus molitorella</name>
    <name type="common">mud carp</name>
    <dbReference type="NCBI Taxonomy" id="172907"/>
    <lineage>
        <taxon>Eukaryota</taxon>
        <taxon>Metazoa</taxon>
        <taxon>Chordata</taxon>
        <taxon>Craniata</taxon>
        <taxon>Vertebrata</taxon>
        <taxon>Euteleostomi</taxon>
        <taxon>Actinopterygii</taxon>
        <taxon>Neopterygii</taxon>
        <taxon>Teleostei</taxon>
        <taxon>Ostariophysi</taxon>
        <taxon>Cypriniformes</taxon>
        <taxon>Cyprinidae</taxon>
        <taxon>Labeoninae</taxon>
        <taxon>Labeonini</taxon>
        <taxon>Cirrhinus</taxon>
    </lineage>
</organism>
<gene>
    <name evidence="1" type="ORF">QQF64_013673</name>
</gene>
<protein>
    <submittedName>
        <fullName evidence="1">Uncharacterized protein</fullName>
    </submittedName>
</protein>
<dbReference type="EMBL" id="JAYMGO010000019">
    <property type="protein sequence ID" value="KAL1255612.1"/>
    <property type="molecule type" value="Genomic_DNA"/>
</dbReference>
<evidence type="ECO:0000313" key="1">
    <source>
        <dbReference type="EMBL" id="KAL1255612.1"/>
    </source>
</evidence>
<reference evidence="1 2" key="1">
    <citation type="submission" date="2023-09" db="EMBL/GenBank/DDBJ databases">
        <authorList>
            <person name="Wang M."/>
        </authorList>
    </citation>
    <scope>NUCLEOTIDE SEQUENCE [LARGE SCALE GENOMIC DNA]</scope>
    <source>
        <strain evidence="1">GT-2023</strain>
        <tissue evidence="1">Liver</tissue>
    </source>
</reference>
<sequence>MQAAITWSKEEETQTANSQKPSTCVRVVIVDVDQASSTLTLEKLHEAAQEIVAHQEELYICYIPFCFTYVNVLMGSKRKASEPFVGSSKCQTAFDQLKLCLTSPRVLDFLELWPSLYPHNRWESPGPQSCVELKARRCRAGSLHLQAGA</sequence>
<comment type="caution">
    <text evidence="1">The sequence shown here is derived from an EMBL/GenBank/DDBJ whole genome shotgun (WGS) entry which is preliminary data.</text>
</comment>
<accession>A0ABR3LVD8</accession>
<evidence type="ECO:0000313" key="2">
    <source>
        <dbReference type="Proteomes" id="UP001558613"/>
    </source>
</evidence>